<name>A0A9N9C341_9GLOM</name>
<feature type="non-terminal residue" evidence="1">
    <location>
        <position position="51"/>
    </location>
</feature>
<keyword evidence="2" id="KW-1185">Reference proteome</keyword>
<protein>
    <submittedName>
        <fullName evidence="1">4649_t:CDS:1</fullName>
    </submittedName>
</protein>
<comment type="caution">
    <text evidence="1">The sequence shown here is derived from an EMBL/GenBank/DDBJ whole genome shotgun (WGS) entry which is preliminary data.</text>
</comment>
<evidence type="ECO:0000313" key="1">
    <source>
        <dbReference type="EMBL" id="CAG8584799.1"/>
    </source>
</evidence>
<proteinExistence type="predicted"/>
<gene>
    <name evidence="1" type="ORF">FCALED_LOCUS7783</name>
</gene>
<dbReference type="EMBL" id="CAJVPQ010002135">
    <property type="protein sequence ID" value="CAG8584799.1"/>
    <property type="molecule type" value="Genomic_DNA"/>
</dbReference>
<dbReference type="AlphaFoldDB" id="A0A9N9C341"/>
<dbReference type="Proteomes" id="UP000789570">
    <property type="component" value="Unassembled WGS sequence"/>
</dbReference>
<reference evidence="1" key="1">
    <citation type="submission" date="2021-06" db="EMBL/GenBank/DDBJ databases">
        <authorList>
            <person name="Kallberg Y."/>
            <person name="Tangrot J."/>
            <person name="Rosling A."/>
        </authorList>
    </citation>
    <scope>NUCLEOTIDE SEQUENCE</scope>
    <source>
        <strain evidence="1">UK204</strain>
    </source>
</reference>
<evidence type="ECO:0000313" key="2">
    <source>
        <dbReference type="Proteomes" id="UP000789570"/>
    </source>
</evidence>
<organism evidence="1 2">
    <name type="scientific">Funneliformis caledonium</name>
    <dbReference type="NCBI Taxonomy" id="1117310"/>
    <lineage>
        <taxon>Eukaryota</taxon>
        <taxon>Fungi</taxon>
        <taxon>Fungi incertae sedis</taxon>
        <taxon>Mucoromycota</taxon>
        <taxon>Glomeromycotina</taxon>
        <taxon>Glomeromycetes</taxon>
        <taxon>Glomerales</taxon>
        <taxon>Glomeraceae</taxon>
        <taxon>Funneliformis</taxon>
    </lineage>
</organism>
<sequence length="51" mass="5980">MRQQKVWDLSQEVERIVLGVVNDIFVFDVVHRDISLPSTSRGRNVKGKKIW</sequence>
<accession>A0A9N9C341</accession>